<organism evidence="1 2">
    <name type="scientific">Burkholderia contaminans</name>
    <dbReference type="NCBI Taxonomy" id="488447"/>
    <lineage>
        <taxon>Bacteria</taxon>
        <taxon>Pseudomonadati</taxon>
        <taxon>Pseudomonadota</taxon>
        <taxon>Betaproteobacteria</taxon>
        <taxon>Burkholderiales</taxon>
        <taxon>Burkholderiaceae</taxon>
        <taxon>Burkholderia</taxon>
        <taxon>Burkholderia cepacia complex</taxon>
    </lineage>
</organism>
<comment type="caution">
    <text evidence="1">The sequence shown here is derived from an EMBL/GenBank/DDBJ whole genome shotgun (WGS) entry which is preliminary data.</text>
</comment>
<dbReference type="Proteomes" id="UP000277921">
    <property type="component" value="Unassembled WGS sequence"/>
</dbReference>
<protein>
    <submittedName>
        <fullName evidence="1">Uncharacterized protein</fullName>
    </submittedName>
</protein>
<dbReference type="AlphaFoldDB" id="A0A3N8PJL1"/>
<name>A0A3N8PJL1_9BURK</name>
<gene>
    <name evidence="1" type="ORF">DF051_24505</name>
</gene>
<sequence length="122" mass="13974">MRAMRFSCVSGSTNCRFAREKMRLSPDTAHDESFVRKILKRDWCARKSAVRPIRWLRADFPGAGTLRRSVTAVMGPPPRRDFCGRRMRGRCPLSAATHELAYFSHLSEIAWYSPVDSARCSH</sequence>
<accession>A0A3N8PJL1</accession>
<reference evidence="1 2" key="1">
    <citation type="submission" date="2018-08" db="EMBL/GenBank/DDBJ databases">
        <title>Comparative analysis of Burkholderia isolates from Puerto Rico.</title>
        <authorList>
            <person name="Hall C."/>
            <person name="Sahl J."/>
            <person name="Wagner D."/>
        </authorList>
    </citation>
    <scope>NUCLEOTIDE SEQUENCE [LARGE SCALE GENOMIC DNA]</scope>
    <source>
        <strain evidence="1 2">Bp9025</strain>
    </source>
</reference>
<proteinExistence type="predicted"/>
<evidence type="ECO:0000313" key="2">
    <source>
        <dbReference type="Proteomes" id="UP000277921"/>
    </source>
</evidence>
<evidence type="ECO:0000313" key="1">
    <source>
        <dbReference type="EMBL" id="RQT11791.1"/>
    </source>
</evidence>
<dbReference type="EMBL" id="QTQV01000015">
    <property type="protein sequence ID" value="RQT11791.1"/>
    <property type="molecule type" value="Genomic_DNA"/>
</dbReference>